<dbReference type="Gene3D" id="3.10.10.10">
    <property type="entry name" value="HIV Type 1 Reverse Transcriptase, subunit A, domain 1"/>
    <property type="match status" value="1"/>
</dbReference>
<accession>A0AAE1GLV9</accession>
<dbReference type="Proteomes" id="UP001286313">
    <property type="component" value="Unassembled WGS sequence"/>
</dbReference>
<protein>
    <recommendedName>
        <fullName evidence="3">Reverse transcriptase</fullName>
    </recommendedName>
</protein>
<dbReference type="EMBL" id="JAWQEG010000124">
    <property type="protein sequence ID" value="KAK3894290.1"/>
    <property type="molecule type" value="Genomic_DNA"/>
</dbReference>
<dbReference type="AlphaFoldDB" id="A0AAE1GLV9"/>
<organism evidence="1 2">
    <name type="scientific">Petrolisthes cinctipes</name>
    <name type="common">Flat porcelain crab</name>
    <dbReference type="NCBI Taxonomy" id="88211"/>
    <lineage>
        <taxon>Eukaryota</taxon>
        <taxon>Metazoa</taxon>
        <taxon>Ecdysozoa</taxon>
        <taxon>Arthropoda</taxon>
        <taxon>Crustacea</taxon>
        <taxon>Multicrustacea</taxon>
        <taxon>Malacostraca</taxon>
        <taxon>Eumalacostraca</taxon>
        <taxon>Eucarida</taxon>
        <taxon>Decapoda</taxon>
        <taxon>Pleocyemata</taxon>
        <taxon>Anomura</taxon>
        <taxon>Galatheoidea</taxon>
        <taxon>Porcellanidae</taxon>
        <taxon>Petrolisthes</taxon>
    </lineage>
</organism>
<keyword evidence="2" id="KW-1185">Reference proteome</keyword>
<evidence type="ECO:0000313" key="1">
    <source>
        <dbReference type="EMBL" id="KAK3894290.1"/>
    </source>
</evidence>
<comment type="caution">
    <text evidence="1">The sequence shown here is derived from an EMBL/GenBank/DDBJ whole genome shotgun (WGS) entry which is preliminary data.</text>
</comment>
<sequence length="154" mass="17217">MAKKDTEHLCSADSEANIDVLNRGTDENGMEIDVDFSLADSFMAKLQEGGDVNESNINSNNLVVLQREDPELESLVNQAKADKREEVVTLLSRYEMVFRGTPGRTTVLEHDVDVSGAPPIEQSPYRVSPYKAEVIRKEVDFMLQNNLVEPCQSE</sequence>
<reference evidence="1" key="1">
    <citation type="submission" date="2023-10" db="EMBL/GenBank/DDBJ databases">
        <title>Genome assemblies of two species of porcelain crab, Petrolisthes cinctipes and Petrolisthes manimaculis (Anomura: Porcellanidae).</title>
        <authorList>
            <person name="Angst P."/>
        </authorList>
    </citation>
    <scope>NUCLEOTIDE SEQUENCE</scope>
    <source>
        <strain evidence="1">PB745_01</strain>
        <tissue evidence="1">Gill</tissue>
    </source>
</reference>
<gene>
    <name evidence="1" type="ORF">Pcinc_001954</name>
</gene>
<evidence type="ECO:0000313" key="2">
    <source>
        <dbReference type="Proteomes" id="UP001286313"/>
    </source>
</evidence>
<name>A0AAE1GLV9_PETCI</name>
<proteinExistence type="predicted"/>
<evidence type="ECO:0008006" key="3">
    <source>
        <dbReference type="Google" id="ProtNLM"/>
    </source>
</evidence>